<dbReference type="GO" id="GO:0045292">
    <property type="term" value="P:mRNA cis splicing, via spliceosome"/>
    <property type="evidence" value="ECO:0007669"/>
    <property type="project" value="TreeGrafter"/>
</dbReference>
<keyword evidence="8" id="KW-1185">Reference proteome</keyword>
<evidence type="ECO:0000256" key="4">
    <source>
        <dbReference type="SAM" id="Coils"/>
    </source>
</evidence>
<feature type="compositionally biased region" description="Basic and acidic residues" evidence="5">
    <location>
        <begin position="1"/>
        <end position="28"/>
    </location>
</feature>
<evidence type="ECO:0000256" key="1">
    <source>
        <dbReference type="ARBA" id="ARBA00006644"/>
    </source>
</evidence>
<keyword evidence="3" id="KW-0508">mRNA splicing</keyword>
<evidence type="ECO:0000313" key="8">
    <source>
        <dbReference type="Proteomes" id="UP001152797"/>
    </source>
</evidence>
<comment type="caution">
    <text evidence="6">The sequence shown here is derived from an EMBL/GenBank/DDBJ whole genome shotgun (WGS) entry which is preliminary data.</text>
</comment>
<dbReference type="GO" id="GO:0003723">
    <property type="term" value="F:RNA binding"/>
    <property type="evidence" value="ECO:0007669"/>
    <property type="project" value="TreeGrafter"/>
</dbReference>
<evidence type="ECO:0000313" key="6">
    <source>
        <dbReference type="EMBL" id="CAI3995674.1"/>
    </source>
</evidence>
<dbReference type="OrthoDB" id="421220at2759"/>
<dbReference type="Proteomes" id="UP001152797">
    <property type="component" value="Unassembled WGS sequence"/>
</dbReference>
<dbReference type="InterPro" id="IPR006973">
    <property type="entry name" value="Cwf_Cwc_15"/>
</dbReference>
<dbReference type="Pfam" id="PF04889">
    <property type="entry name" value="Cwf_Cwc_15"/>
    <property type="match status" value="1"/>
</dbReference>
<evidence type="ECO:0000313" key="7">
    <source>
        <dbReference type="EMBL" id="CAL4782986.1"/>
    </source>
</evidence>
<evidence type="ECO:0000256" key="5">
    <source>
        <dbReference type="SAM" id="MobiDB-lite"/>
    </source>
</evidence>
<evidence type="ECO:0000256" key="3">
    <source>
        <dbReference type="ARBA" id="ARBA00023187"/>
    </source>
</evidence>
<dbReference type="PANTHER" id="PTHR12718:SF2">
    <property type="entry name" value="SPLICEOSOME-ASSOCIATED PROTEIN CWC15 HOMOLOG"/>
    <property type="match status" value="1"/>
</dbReference>
<dbReference type="EMBL" id="CAMXCT030002106">
    <property type="protein sequence ID" value="CAL4782986.1"/>
    <property type="molecule type" value="Genomic_DNA"/>
</dbReference>
<reference evidence="6" key="1">
    <citation type="submission" date="2022-10" db="EMBL/GenBank/DDBJ databases">
        <authorList>
            <person name="Chen Y."/>
            <person name="Dougan E. K."/>
            <person name="Chan C."/>
            <person name="Rhodes N."/>
            <person name="Thang M."/>
        </authorList>
    </citation>
    <scope>NUCLEOTIDE SEQUENCE</scope>
</reference>
<name>A0A9P1FZS0_9DINO</name>
<evidence type="ECO:0000256" key="2">
    <source>
        <dbReference type="ARBA" id="ARBA00022664"/>
    </source>
</evidence>
<comment type="similarity">
    <text evidence="1">Belongs to the CWC15 family.</text>
</comment>
<dbReference type="EMBL" id="CAMXCT010002106">
    <property type="protein sequence ID" value="CAI3995674.1"/>
    <property type="molecule type" value="Genomic_DNA"/>
</dbReference>
<keyword evidence="2" id="KW-0507">mRNA processing</keyword>
<feature type="coiled-coil region" evidence="4">
    <location>
        <begin position="254"/>
        <end position="281"/>
    </location>
</feature>
<organism evidence="6">
    <name type="scientific">Cladocopium goreaui</name>
    <dbReference type="NCBI Taxonomy" id="2562237"/>
    <lineage>
        <taxon>Eukaryota</taxon>
        <taxon>Sar</taxon>
        <taxon>Alveolata</taxon>
        <taxon>Dinophyceae</taxon>
        <taxon>Suessiales</taxon>
        <taxon>Symbiodiniaceae</taxon>
        <taxon>Cladocopium</taxon>
    </lineage>
</organism>
<proteinExistence type="inferred from homology"/>
<feature type="compositionally biased region" description="Basic and acidic residues" evidence="5">
    <location>
        <begin position="64"/>
        <end position="100"/>
    </location>
</feature>
<feature type="region of interest" description="Disordered" evidence="5">
    <location>
        <begin position="1"/>
        <end position="102"/>
    </location>
</feature>
<keyword evidence="4" id="KW-0175">Coiled coil</keyword>
<dbReference type="GO" id="GO:0071013">
    <property type="term" value="C:catalytic step 2 spliceosome"/>
    <property type="evidence" value="ECO:0007669"/>
    <property type="project" value="TreeGrafter"/>
</dbReference>
<dbReference type="AlphaFoldDB" id="A0A9P1FZS0"/>
<reference evidence="7 8" key="2">
    <citation type="submission" date="2024-05" db="EMBL/GenBank/DDBJ databases">
        <authorList>
            <person name="Chen Y."/>
            <person name="Shah S."/>
            <person name="Dougan E. K."/>
            <person name="Thang M."/>
            <person name="Chan C."/>
        </authorList>
    </citation>
    <scope>NUCLEOTIDE SEQUENCE [LARGE SCALE GENOMIC DNA]</scope>
</reference>
<dbReference type="PANTHER" id="PTHR12718">
    <property type="entry name" value="CELL CYCLE CONTROL PROTEIN CWF15"/>
    <property type="match status" value="1"/>
</dbReference>
<gene>
    <name evidence="6" type="ORF">C1SCF055_LOCUS22205</name>
</gene>
<accession>A0A9P1FZS0</accession>
<sequence length="677" mass="75953">MTEDLERRERAAKDEREGKVKEKKKPSLEDNPFPEDADEELLSEEEEKKDEEDDDDDDDDDAEELMRELAKIKKEREEEEEAKKALQAKQDRRAQREEVMKGNPLLADGADVSLKRRWDDDTVFKNQAAASDAYVEKWNETWNEKHRGTKTGVTEDTAAFETLGSPLGRWHLGSAFAKARACTGLILEAVRSIKNLEAFFQDAEEKLGLPPGSYDFYDTFGKISTPADLQRALTNAGSDECIIEVREHLHFIRIRGLEADNARLTARLDALEVALRETEQRSDMKLEVASEELAKMIKKCESTIYEEVGPAIEVVMKKQNDTEKDVRAFAEKLGQFDLQELRELSSNALQMRDEVRNCVNRLNVLDTQWMNDKEELRSIVDGCNQDLKDLQKYIMGKIDVCIEADADVRRDQQILNERMQLVADDLRLLMEEHQRLANRTLGVVEENEEMRVLIGQVREDNEHLRHDNFQVSTRVLSLEGSASERWVGFAPGILYFRNWHRTAKGEDVQLSSDLSIAVGRGFLAATGVVIGNDEGLAIGDGPCRHFGTPGCFSSYYELEVDEITAAPAGSGGLYVGMSLQSGEEITKHPRREFDGWLVGGNRKALGSGQGQIYSRGTVREMGTEKMRGAKGAEGAKGAKGAKGNAALYMRNAPALHMPSKLQCSVVEASNDLQTATK</sequence>
<dbReference type="EMBL" id="CAMXCT020002106">
    <property type="protein sequence ID" value="CAL1149049.1"/>
    <property type="molecule type" value="Genomic_DNA"/>
</dbReference>
<protein>
    <submittedName>
        <fullName evidence="7">Pre-mRNA-splicing factor cwc15</fullName>
    </submittedName>
</protein>
<feature type="compositionally biased region" description="Acidic residues" evidence="5">
    <location>
        <begin position="32"/>
        <end position="63"/>
    </location>
</feature>